<dbReference type="EMBL" id="JBAMMX010000014">
    <property type="protein sequence ID" value="KAK6927727.1"/>
    <property type="molecule type" value="Genomic_DNA"/>
</dbReference>
<evidence type="ECO:0000313" key="4">
    <source>
        <dbReference type="Proteomes" id="UP001370490"/>
    </source>
</evidence>
<feature type="compositionally biased region" description="Basic and acidic residues" evidence="1">
    <location>
        <begin position="224"/>
        <end position="234"/>
    </location>
</feature>
<organism evidence="3 4">
    <name type="scientific">Dillenia turbinata</name>
    <dbReference type="NCBI Taxonomy" id="194707"/>
    <lineage>
        <taxon>Eukaryota</taxon>
        <taxon>Viridiplantae</taxon>
        <taxon>Streptophyta</taxon>
        <taxon>Embryophyta</taxon>
        <taxon>Tracheophyta</taxon>
        <taxon>Spermatophyta</taxon>
        <taxon>Magnoliopsida</taxon>
        <taxon>eudicotyledons</taxon>
        <taxon>Gunneridae</taxon>
        <taxon>Pentapetalae</taxon>
        <taxon>Dilleniales</taxon>
        <taxon>Dilleniaceae</taxon>
        <taxon>Dillenia</taxon>
    </lineage>
</organism>
<dbReference type="GO" id="GO:0005516">
    <property type="term" value="F:calmodulin binding"/>
    <property type="evidence" value="ECO:0007669"/>
    <property type="project" value="InterPro"/>
</dbReference>
<keyword evidence="4" id="KW-1185">Reference proteome</keyword>
<feature type="compositionally biased region" description="Polar residues" evidence="1">
    <location>
        <begin position="301"/>
        <end position="314"/>
    </location>
</feature>
<feature type="domain" description="Calmodulin-binding" evidence="2">
    <location>
        <begin position="268"/>
        <end position="359"/>
    </location>
</feature>
<evidence type="ECO:0000256" key="1">
    <source>
        <dbReference type="SAM" id="MobiDB-lite"/>
    </source>
</evidence>
<sequence>MATSTTGARKGTSPSNSHVVDTAQRRTAPILKNTSTTTSEKKVPHYLRPTISSGPNSLKYVKKEDATNKQSSLNRRKSFDNKPPSPSHSRKPSPTQTGKLVPSQTLSRNKISKPSPPISSKTTPPTRPTSERTSKPGGKSQPLGTKTRYVRKSTLPSKETITSPNILHEENKEVLVHDEKDVKDDVQKEVETETAKPEKEEQVESPPAPIEEIKDVEEVPEEQPEVKEEEKNETQPEVQNSTNEPEPESEPEPEVEQKQETIPMEICENAEKEKTEEEKKEESSEGDQKAAAEAAPAPATEQITKPTETNQTTAVAKRARGKKDSPAYNVVIEETARKLVEKRKSKVLALAGAFETVISLQEPETTPSPTQAAQ</sequence>
<evidence type="ECO:0000313" key="3">
    <source>
        <dbReference type="EMBL" id="KAK6927727.1"/>
    </source>
</evidence>
<name>A0AAN8VEB1_9MAGN</name>
<dbReference type="PANTHER" id="PTHR33349">
    <property type="entry name" value="EMB|CAB62594.1"/>
    <property type="match status" value="1"/>
</dbReference>
<feature type="compositionally biased region" description="Acidic residues" evidence="1">
    <location>
        <begin position="245"/>
        <end position="254"/>
    </location>
</feature>
<feature type="compositionally biased region" description="Basic and acidic residues" evidence="1">
    <location>
        <begin position="269"/>
        <end position="290"/>
    </location>
</feature>
<dbReference type="Pfam" id="PF07839">
    <property type="entry name" value="CaM_binding"/>
    <property type="match status" value="1"/>
</dbReference>
<reference evidence="3 4" key="1">
    <citation type="submission" date="2023-12" db="EMBL/GenBank/DDBJ databases">
        <title>A high-quality genome assembly for Dillenia turbinata (Dilleniales).</title>
        <authorList>
            <person name="Chanderbali A."/>
        </authorList>
    </citation>
    <scope>NUCLEOTIDE SEQUENCE [LARGE SCALE GENOMIC DNA]</scope>
    <source>
        <strain evidence="3">LSX21</strain>
        <tissue evidence="3">Leaf</tissue>
    </source>
</reference>
<dbReference type="AlphaFoldDB" id="A0AAN8VEB1"/>
<dbReference type="InterPro" id="IPR012417">
    <property type="entry name" value="CaM-bd_dom_pln"/>
</dbReference>
<feature type="compositionally biased region" description="Polar residues" evidence="1">
    <location>
        <begin position="1"/>
        <end position="19"/>
    </location>
</feature>
<dbReference type="Proteomes" id="UP001370490">
    <property type="component" value="Unassembled WGS sequence"/>
</dbReference>
<feature type="compositionally biased region" description="Basic and acidic residues" evidence="1">
    <location>
        <begin position="167"/>
        <end position="202"/>
    </location>
</feature>
<evidence type="ECO:0000259" key="2">
    <source>
        <dbReference type="Pfam" id="PF07839"/>
    </source>
</evidence>
<gene>
    <name evidence="3" type="ORF">RJ641_006318</name>
</gene>
<accession>A0AAN8VEB1</accession>
<feature type="region of interest" description="Disordered" evidence="1">
    <location>
        <begin position="1"/>
        <end position="325"/>
    </location>
</feature>
<feature type="compositionally biased region" description="Polar residues" evidence="1">
    <location>
        <begin position="95"/>
        <end position="106"/>
    </location>
</feature>
<protein>
    <submittedName>
        <fullName evidence="3">Calmodulin-binding domain, plant</fullName>
    </submittedName>
</protein>
<comment type="caution">
    <text evidence="3">The sequence shown here is derived from an EMBL/GenBank/DDBJ whole genome shotgun (WGS) entry which is preliminary data.</text>
</comment>
<dbReference type="PANTHER" id="PTHR33349:SF20">
    <property type="entry name" value="CHROMO DOMAIN CEC-LIKE PROTEIN"/>
    <property type="match status" value="1"/>
</dbReference>
<feature type="compositionally biased region" description="Polar residues" evidence="1">
    <location>
        <begin position="154"/>
        <end position="165"/>
    </location>
</feature>
<proteinExistence type="predicted"/>
<feature type="compositionally biased region" description="Low complexity" evidence="1">
    <location>
        <begin position="107"/>
        <end position="124"/>
    </location>
</feature>